<dbReference type="SUPFAM" id="SSF48403">
    <property type="entry name" value="Ankyrin repeat"/>
    <property type="match status" value="6"/>
</dbReference>
<feature type="region of interest" description="Disordered" evidence="4">
    <location>
        <begin position="133"/>
        <end position="233"/>
    </location>
</feature>
<feature type="repeat" description="ANK" evidence="3">
    <location>
        <begin position="2523"/>
        <end position="2555"/>
    </location>
</feature>
<keyword evidence="7" id="KW-1185">Reference proteome</keyword>
<dbReference type="GO" id="GO:0006508">
    <property type="term" value="P:proteolysis"/>
    <property type="evidence" value="ECO:0007669"/>
    <property type="project" value="InterPro"/>
</dbReference>
<evidence type="ECO:0000256" key="2">
    <source>
        <dbReference type="ARBA" id="ARBA00023043"/>
    </source>
</evidence>
<evidence type="ECO:0000313" key="7">
    <source>
        <dbReference type="Proteomes" id="UP000494165"/>
    </source>
</evidence>
<feature type="repeat" description="ANK" evidence="3">
    <location>
        <begin position="2422"/>
        <end position="2454"/>
    </location>
</feature>
<feature type="repeat" description="ANK" evidence="3">
    <location>
        <begin position="2389"/>
        <end position="2421"/>
    </location>
</feature>
<dbReference type="Pfam" id="PF13857">
    <property type="entry name" value="Ank_5"/>
    <property type="match status" value="1"/>
</dbReference>
<dbReference type="EMBL" id="CADEPI010000102">
    <property type="protein sequence ID" value="CAB3374665.1"/>
    <property type="molecule type" value="Genomic_DNA"/>
</dbReference>
<dbReference type="InterPro" id="IPR011600">
    <property type="entry name" value="Pept_C14_caspase"/>
</dbReference>
<dbReference type="InterPro" id="IPR002110">
    <property type="entry name" value="Ankyrin_rpt"/>
</dbReference>
<gene>
    <name evidence="6" type="ORF">CLODIP_2_CD02393</name>
</gene>
<evidence type="ECO:0000256" key="1">
    <source>
        <dbReference type="ARBA" id="ARBA00022737"/>
    </source>
</evidence>
<feature type="repeat" description="ANK" evidence="3">
    <location>
        <begin position="2355"/>
        <end position="2388"/>
    </location>
</feature>
<feature type="compositionally biased region" description="Basic and acidic residues" evidence="4">
    <location>
        <begin position="133"/>
        <end position="142"/>
    </location>
</feature>
<dbReference type="OrthoDB" id="194358at2759"/>
<dbReference type="Gene3D" id="3.40.50.300">
    <property type="entry name" value="P-loop containing nucleotide triphosphate hydrolases"/>
    <property type="match status" value="1"/>
</dbReference>
<feature type="repeat" description="ANK" evidence="3">
    <location>
        <begin position="2114"/>
        <end position="2146"/>
    </location>
</feature>
<accession>A0A8S1D2V4</accession>
<feature type="repeat" description="ANK" evidence="3">
    <location>
        <begin position="2792"/>
        <end position="2824"/>
    </location>
</feature>
<feature type="domain" description="Peptidase C14 caspase" evidence="5">
    <location>
        <begin position="278"/>
        <end position="492"/>
    </location>
</feature>
<keyword evidence="2 3" id="KW-0040">ANK repeat</keyword>
<dbReference type="InterPro" id="IPR036770">
    <property type="entry name" value="Ankyrin_rpt-contain_sf"/>
</dbReference>
<feature type="repeat" description="ANK" evidence="3">
    <location>
        <begin position="2287"/>
        <end position="2315"/>
    </location>
</feature>
<feature type="repeat" description="ANK" evidence="3">
    <location>
        <begin position="2960"/>
        <end position="2992"/>
    </location>
</feature>
<dbReference type="Pfam" id="PF13637">
    <property type="entry name" value="Ank_4"/>
    <property type="match status" value="1"/>
</dbReference>
<feature type="repeat" description="ANK" evidence="3">
    <location>
        <begin position="3059"/>
        <end position="3091"/>
    </location>
</feature>
<feature type="repeat" description="ANK" evidence="3">
    <location>
        <begin position="2048"/>
        <end position="2080"/>
    </location>
</feature>
<feature type="repeat" description="ANK" evidence="3">
    <location>
        <begin position="2081"/>
        <end position="2113"/>
    </location>
</feature>
<feature type="repeat" description="ANK" evidence="3">
    <location>
        <begin position="2254"/>
        <end position="2286"/>
    </location>
</feature>
<dbReference type="SUPFAM" id="SSF52129">
    <property type="entry name" value="Caspase-like"/>
    <property type="match status" value="2"/>
</dbReference>
<feature type="repeat" description="ANK" evidence="3">
    <location>
        <begin position="1947"/>
        <end position="1979"/>
    </location>
</feature>
<dbReference type="GO" id="GO:0004197">
    <property type="term" value="F:cysteine-type endopeptidase activity"/>
    <property type="evidence" value="ECO:0007669"/>
    <property type="project" value="InterPro"/>
</dbReference>
<dbReference type="PANTHER" id="PTHR24198:SF165">
    <property type="entry name" value="ANKYRIN REPEAT-CONTAINING PROTEIN-RELATED"/>
    <property type="match status" value="1"/>
</dbReference>
<comment type="caution">
    <text evidence="6">The sequence shown here is derived from an EMBL/GenBank/DDBJ whole genome shotgun (WGS) entry which is preliminary data.</text>
</comment>
<dbReference type="Gene3D" id="1.25.40.20">
    <property type="entry name" value="Ankyrin repeat-containing domain"/>
    <property type="match status" value="12"/>
</dbReference>
<protein>
    <recommendedName>
        <fullName evidence="5">Peptidase C14 caspase domain-containing protein</fullName>
    </recommendedName>
</protein>
<organism evidence="6 7">
    <name type="scientific">Cloeon dipterum</name>
    <dbReference type="NCBI Taxonomy" id="197152"/>
    <lineage>
        <taxon>Eukaryota</taxon>
        <taxon>Metazoa</taxon>
        <taxon>Ecdysozoa</taxon>
        <taxon>Arthropoda</taxon>
        <taxon>Hexapoda</taxon>
        <taxon>Insecta</taxon>
        <taxon>Pterygota</taxon>
        <taxon>Palaeoptera</taxon>
        <taxon>Ephemeroptera</taxon>
        <taxon>Pisciforma</taxon>
        <taxon>Baetidae</taxon>
        <taxon>Cloeon</taxon>
    </lineage>
</organism>
<feature type="repeat" description="ANK" evidence="3">
    <location>
        <begin position="1694"/>
        <end position="1726"/>
    </location>
</feature>
<dbReference type="Gene3D" id="3.40.50.1460">
    <property type="match status" value="2"/>
</dbReference>
<feature type="repeat" description="ANK" evidence="3">
    <location>
        <begin position="2147"/>
        <end position="2179"/>
    </location>
</feature>
<feature type="repeat" description="ANK" evidence="3">
    <location>
        <begin position="2825"/>
        <end position="2857"/>
    </location>
</feature>
<dbReference type="PROSITE" id="PS50297">
    <property type="entry name" value="ANK_REP_REGION"/>
    <property type="match status" value="23"/>
</dbReference>
<keyword evidence="1" id="KW-0677">Repeat</keyword>
<dbReference type="Pfam" id="PF12796">
    <property type="entry name" value="Ank_2"/>
    <property type="match status" value="12"/>
</dbReference>
<dbReference type="SUPFAM" id="SSF52540">
    <property type="entry name" value="P-loop containing nucleoside triphosphate hydrolases"/>
    <property type="match status" value="1"/>
</dbReference>
<dbReference type="Proteomes" id="UP000494165">
    <property type="component" value="Unassembled WGS sequence"/>
</dbReference>
<feature type="repeat" description="ANK" evidence="3">
    <location>
        <begin position="1881"/>
        <end position="1913"/>
    </location>
</feature>
<feature type="repeat" description="ANK" evidence="3">
    <location>
        <begin position="1914"/>
        <end position="1946"/>
    </location>
</feature>
<sequence length="3126" mass="351641">MDADRYFAFCLFTASKKYAILPSSYFKPSPGVKVSTPGICSVTLGEEYQNAVFQSTWCEKLEVESKTGKFLDENFKIDADFEHSLNEAADYCYCFVLATAPSVQELQNFIQNEGRHMIKTPEILKRQRDFVTGGEKDDEPKENPQLVIEAKNGKRKKTKDTERTGKKASSSKLDKKSTKRKRGSGHDSDGNDEDGPSCSKNLKEKLNSSKKSRADAHAGEESEAAGNLQRGSTRGSMEEILNRGNQVGRPEGPASLGYFENPSDSLIEKQNADSVFVLVAHYEFKNDSQRRRVGDSKDVKKLKTFFRTNRNCNFRELSSPSKEDLLELLSDKEKLLHFFSSTDLPDVFTIFVLSHGNENGLIYTDIYSTEDQNKLVHFTTDDVFDSIQKISGFDKCLKLINFGPCRGVLDDAKFDANKEYKNYENRNSCRITMHPAIRNLVVFYSTVETTLANTDEYGSWFVRGFCVCLNLTCEKSLVRFYTAVQSNIHNASRARMKFQTGEPLGQTPEVKIFAQERNFVFSKPLKTSDPDSRTDAVKAKSASITYSEFFTWKSDEQKNIRGRRAYIFSNSKQGAAQEMEKALRQNLNFVTKTWKLSKTALGCYFKEVSDLERDVGCVMTCIYGQVCENEGKEACVLVDGKEFPVADILHAFVGPKNDSLIGKPKVLFIVDQEAQGNDSISAEECKYSISATNHSGWLVLILKDQEASNMLLKIFQGDELKRGKCLQDLLVPTLISKNEGQGDKILFDSTLQYLLDFPNWPISFVQPHFRLKIGLKSLAKIINFNKLVRRATKSVEKFEILLLSSEAGAGKTTVLKEIASHLEKSNSEIKILLVFLKKHSLYISKMRKMKEIEFLAETTHNTLDDIKSWIENMTAVVFLDGFDEICPDHRDKVLSLVKVLTEQDISLWIGTRPHEAGYIKNVAKNAVHVGIEPLNRAKQIEFLQTVEGKSEEESKRFLNRFEKKGILKNPLHLSLLAQNDGEENLYLLYDQVVRKKVEMCLVRQNGYKDVAEENIEKALDFLRLIAFRFMKGEDLQVDIKDLEKMNELGVATVLNGEVIFLHQTFAEFLATQQFVKEVEVLDTALFEQNNLSQCRKFLDYYYPTLKKREEINEHRKALLTTAKSVDHKIFMMQIAEENLRHIFDIVKTHISFKEEEVRAPIRMKPFPELFIRAIGSEQIVTELVGMGVIDFPSLKQILPEVLREIEEYNATKLFEKLISNFPHFLKEIYENQTHLSLNCNVKLGFTAAQRDYGELLHYWLIRYGICSINDLDENENIFYRACKHGSVTCVDVLLKCGAKKVVCGVTSYDPLTLAVEYGHLDLVKYLLEEKYSGYKRDNVTFVIEGSTEMWNPFQYAILYGRREIAAYLLSKSPTLRDVKTKDGMSPLQLAVVLRKGEMFVWLAKEANADYSFLMPSKEQMYMMEYDCSNYEHFLMLEGDVTKKYNKGKTVLHYAAQYGYSELVLKYIELGADIGAKDENGWNAQHFACHWKRSIETIELLHSKNPLLLIERTKRGQTTLHILVENCSKFAFGSAIENALGVARFLIEEGEVNMNASDNRKITASRIAHVKGLDKILKSCLTTGYYDPFLEDEQREKPNLHFSTNPGDLEALQKWIELGGDLDMRDKLGRTALHLVTEGGKLEFLHKKTIDSEDSLEATDKNRGTALLRVCRSKNWSMVDKLLTINVDLNKKDREGKTALHHAVCSEKLDLVQKLVGLGADVNCTDRSGSTSLLYATYRNNLDLVQLLALSGAHINLENNYGSTALHLAVKRNDQELLQKLCDLGADVNFKNRNGITALHLAVGQNNLGMVQKLLKLGANAHLKNNYGGTPFRIAVENINSDLVLRQFNYGGINRTRPRNTSLVLIQNLLDHCSDINSKIKGSWSALHIAVRNNNFELVQTLFYHGADVNVTTKKGITALHLAVQMGHSDMTQKLLECSANVNVQNHRGWTALHVAARKENFELVQKLIDYDAQINLRTEKGYTALHHAVVKGSSCVVRKLLKHGADVNIKNKDGHSNMIIAARKIYQPEVVQELIDHGAEINFGSVRHGFGALHLSVSTGKLEFVLKLLDNGADVDLKNKKGVSALHIAASKNHPEILRTLLQGGANVNAQSKTGNTALHDAVRKGNLECVQILIVSGANVHLQDKKGMNALHFAVSENNLQLVQMLLEQGAKPTAKNNFGENLFHRAVKYNNLKMALMLYKKDPNLIKQVNRDGETSLHLAIEYFDDSTADSFELILFLVEKVGIDVNMTQISGRNALLYACKYKKWPVVDYLLTKNVDVNKVDRKGKTAIHYAVLSGEMKIVQQLVKHGADLSGKIIENGYNLVHIAARQKNSKMISFLHGKNQELVKQVTNERSTPLHIATRHSSVEVIRWLLNDIKVDVNAVDSFGSTVFMVACKNNKLQIINLLLAKNVDVNKRKLNGKHALHFAAASGNLDLVETLLRQGADPALKCNEGMNSIHFAIKHVNVVFYLHEFNGGLVKEVMNNGNTCLHLALGKNTYSFEVVKWLIEEMQLDVNSPNLKGVTPFMIACENNCSEAIQLLLSKGVEVNKTDQDGKTALHYAVKSGCVSLVQKLLDNGADLTVKANSSKTVLHFGFTNIEMTLFLHQKNGKLVKEKLKYSNTALILAISSRKKVDEKVMHWLIEDAGINLDALSSYGDSALLRACEYKKWDVVEILLTKNVDISIKNSDGKSALHYAAESGKLEIVQTLLERGADWTVKDSEGKNVLHNALEHIDVVFILHDLNEELVRELTEDKSNSLHLAIAKSEYSFEVIRWLVEEIDFDVDSTNEKGETALMIASMKNRLDVVHFLLDKNADVSKRNQKGQTALHHAVKSGSLELVKSLLDHGADLESKDNDGRNVLHFGLGNLEMVLFLNEKNGELARGVDNLGNTSLIVAVDSDGNVNEKVISWLVEESGINLNALNLNGESAFLIACKRKNWKVVNIMLTKDVAVNANDPEGKTTLHYAAESGKLEIVQTLLERGAELNSKDSSGLNVLHFALGHIETVLYLHNLNNELVKDISKDKNSSLHLAITRGSKEVINWLLDEIKLDLNESNESGETPLLLACRTENWAVVDLLLDKNAIVSKQDRDGNTALQYATNFKRSELMVRLELLNQTPELDGNAT</sequence>
<reference evidence="6 7" key="1">
    <citation type="submission" date="2020-04" db="EMBL/GenBank/DDBJ databases">
        <authorList>
            <person name="Alioto T."/>
            <person name="Alioto T."/>
            <person name="Gomez Garrido J."/>
        </authorList>
    </citation>
    <scope>NUCLEOTIDE SEQUENCE [LARGE SCALE GENOMIC DNA]</scope>
</reference>
<evidence type="ECO:0000256" key="4">
    <source>
        <dbReference type="SAM" id="MobiDB-lite"/>
    </source>
</evidence>
<feature type="repeat" description="ANK" evidence="3">
    <location>
        <begin position="2556"/>
        <end position="2588"/>
    </location>
</feature>
<dbReference type="InterPro" id="IPR027417">
    <property type="entry name" value="P-loop_NTPase"/>
</dbReference>
<feature type="compositionally biased region" description="Basic and acidic residues" evidence="4">
    <location>
        <begin position="201"/>
        <end position="220"/>
    </location>
</feature>
<feature type="repeat" description="ANK" evidence="3">
    <location>
        <begin position="1727"/>
        <end position="1759"/>
    </location>
</feature>
<feature type="repeat" description="ANK" evidence="3">
    <location>
        <begin position="1980"/>
        <end position="2012"/>
    </location>
</feature>
<feature type="repeat" description="ANK" evidence="3">
    <location>
        <begin position="2658"/>
        <end position="2690"/>
    </location>
</feature>
<dbReference type="InterPro" id="IPR029030">
    <property type="entry name" value="Caspase-like_dom_sf"/>
</dbReference>
<dbReference type="SMART" id="SM00248">
    <property type="entry name" value="ANK"/>
    <property type="match status" value="49"/>
</dbReference>
<feature type="repeat" description="ANK" evidence="3">
    <location>
        <begin position="1793"/>
        <end position="1825"/>
    </location>
</feature>
<dbReference type="PANTHER" id="PTHR24198">
    <property type="entry name" value="ANKYRIN REPEAT AND PROTEIN KINASE DOMAIN-CONTAINING PROTEIN"/>
    <property type="match status" value="1"/>
</dbReference>
<dbReference type="PROSITE" id="PS50088">
    <property type="entry name" value="ANK_REPEAT"/>
    <property type="match status" value="26"/>
</dbReference>
<name>A0A8S1D2V4_9INSE</name>
<feature type="repeat" description="ANK" evidence="3">
    <location>
        <begin position="1760"/>
        <end position="1792"/>
    </location>
</feature>
<evidence type="ECO:0000259" key="5">
    <source>
        <dbReference type="Pfam" id="PF00656"/>
    </source>
</evidence>
<feature type="repeat" description="ANK" evidence="3">
    <location>
        <begin position="2691"/>
        <end position="2723"/>
    </location>
</feature>
<feature type="repeat" description="ANK" evidence="3">
    <location>
        <begin position="1446"/>
        <end position="1478"/>
    </location>
</feature>
<dbReference type="Pfam" id="PF00023">
    <property type="entry name" value="Ank"/>
    <property type="match status" value="2"/>
</dbReference>
<evidence type="ECO:0000313" key="6">
    <source>
        <dbReference type="EMBL" id="CAB3374665.1"/>
    </source>
</evidence>
<proteinExistence type="predicted"/>
<dbReference type="PRINTS" id="PR01415">
    <property type="entry name" value="ANKYRIN"/>
</dbReference>
<dbReference type="Pfam" id="PF00656">
    <property type="entry name" value="Peptidase_C14"/>
    <property type="match status" value="1"/>
</dbReference>
<evidence type="ECO:0000256" key="3">
    <source>
        <dbReference type="PROSITE-ProRule" id="PRU00023"/>
    </source>
</evidence>